<dbReference type="AlphaFoldDB" id="A0A7J7MQP1"/>
<evidence type="ECO:0000313" key="3">
    <source>
        <dbReference type="Proteomes" id="UP000541444"/>
    </source>
</evidence>
<evidence type="ECO:0000256" key="1">
    <source>
        <dbReference type="SAM" id="Coils"/>
    </source>
</evidence>
<keyword evidence="3" id="KW-1185">Reference proteome</keyword>
<reference evidence="2 3" key="1">
    <citation type="journal article" date="2020" name="IScience">
        <title>Genome Sequencing of the Endangered Kingdonia uniflora (Circaeasteraceae, Ranunculales) Reveals Potential Mechanisms of Evolutionary Specialization.</title>
        <authorList>
            <person name="Sun Y."/>
            <person name="Deng T."/>
            <person name="Zhang A."/>
            <person name="Moore M.J."/>
            <person name="Landis J.B."/>
            <person name="Lin N."/>
            <person name="Zhang H."/>
            <person name="Zhang X."/>
            <person name="Huang J."/>
            <person name="Zhang X."/>
            <person name="Sun H."/>
            <person name="Wang H."/>
        </authorList>
    </citation>
    <scope>NUCLEOTIDE SEQUENCE [LARGE SCALE GENOMIC DNA]</scope>
    <source>
        <strain evidence="2">TB1705</strain>
        <tissue evidence="2">Leaf</tissue>
    </source>
</reference>
<gene>
    <name evidence="2" type="ORF">GIB67_041581</name>
</gene>
<organism evidence="2 3">
    <name type="scientific">Kingdonia uniflora</name>
    <dbReference type="NCBI Taxonomy" id="39325"/>
    <lineage>
        <taxon>Eukaryota</taxon>
        <taxon>Viridiplantae</taxon>
        <taxon>Streptophyta</taxon>
        <taxon>Embryophyta</taxon>
        <taxon>Tracheophyta</taxon>
        <taxon>Spermatophyta</taxon>
        <taxon>Magnoliopsida</taxon>
        <taxon>Ranunculales</taxon>
        <taxon>Circaeasteraceae</taxon>
        <taxon>Kingdonia</taxon>
    </lineage>
</organism>
<dbReference type="EMBL" id="JACGCM010001281">
    <property type="protein sequence ID" value="KAF6157120.1"/>
    <property type="molecule type" value="Genomic_DNA"/>
</dbReference>
<dbReference type="Proteomes" id="UP000541444">
    <property type="component" value="Unassembled WGS sequence"/>
</dbReference>
<name>A0A7J7MQP1_9MAGN</name>
<sequence>MCTRVRRSANEPRWEDKILECKNLEEKNTSLEAELRQKSVLEDCNKSLSVELNKKCKKSESLKTVNAFFIEQIDLQLSSATPLAVLQSHQPVPDITLTKKYEDLLAAHEDVKKKLIAKEDFEVWRQVLKNALTSEGTRDMGDPTFEELFEQNKRFFTIA</sequence>
<proteinExistence type="predicted"/>
<evidence type="ECO:0000313" key="2">
    <source>
        <dbReference type="EMBL" id="KAF6157120.1"/>
    </source>
</evidence>
<keyword evidence="1" id="KW-0175">Coiled coil</keyword>
<accession>A0A7J7MQP1</accession>
<protein>
    <submittedName>
        <fullName evidence="2">Uncharacterized protein</fullName>
    </submittedName>
</protein>
<comment type="caution">
    <text evidence="2">The sequence shown here is derived from an EMBL/GenBank/DDBJ whole genome shotgun (WGS) entry which is preliminary data.</text>
</comment>
<feature type="coiled-coil region" evidence="1">
    <location>
        <begin position="14"/>
        <end position="41"/>
    </location>
</feature>